<dbReference type="AlphaFoldDB" id="A0A182QHR9"/>
<dbReference type="Proteomes" id="UP000075886">
    <property type="component" value="Unassembled WGS sequence"/>
</dbReference>
<organism evidence="1 2">
    <name type="scientific">Anopheles farauti</name>
    <dbReference type="NCBI Taxonomy" id="69004"/>
    <lineage>
        <taxon>Eukaryota</taxon>
        <taxon>Metazoa</taxon>
        <taxon>Ecdysozoa</taxon>
        <taxon>Arthropoda</taxon>
        <taxon>Hexapoda</taxon>
        <taxon>Insecta</taxon>
        <taxon>Pterygota</taxon>
        <taxon>Neoptera</taxon>
        <taxon>Endopterygota</taxon>
        <taxon>Diptera</taxon>
        <taxon>Nematocera</taxon>
        <taxon>Culicoidea</taxon>
        <taxon>Culicidae</taxon>
        <taxon>Anophelinae</taxon>
        <taxon>Anopheles</taxon>
    </lineage>
</organism>
<proteinExistence type="predicted"/>
<reference evidence="2" key="1">
    <citation type="submission" date="2014-01" db="EMBL/GenBank/DDBJ databases">
        <title>The Genome Sequence of Anopheles farauti FAR1 (V2).</title>
        <authorList>
            <consortium name="The Broad Institute Genomics Platform"/>
            <person name="Neafsey D.E."/>
            <person name="Besansky N."/>
            <person name="Howell P."/>
            <person name="Walton C."/>
            <person name="Young S.K."/>
            <person name="Zeng Q."/>
            <person name="Gargeya S."/>
            <person name="Fitzgerald M."/>
            <person name="Haas B."/>
            <person name="Abouelleil A."/>
            <person name="Allen A.W."/>
            <person name="Alvarado L."/>
            <person name="Arachchi H.M."/>
            <person name="Berlin A.M."/>
            <person name="Chapman S.B."/>
            <person name="Gainer-Dewar J."/>
            <person name="Goldberg J."/>
            <person name="Griggs A."/>
            <person name="Gujja S."/>
            <person name="Hansen M."/>
            <person name="Howarth C."/>
            <person name="Imamovic A."/>
            <person name="Ireland A."/>
            <person name="Larimer J."/>
            <person name="McCowan C."/>
            <person name="Murphy C."/>
            <person name="Pearson M."/>
            <person name="Poon T.W."/>
            <person name="Priest M."/>
            <person name="Roberts A."/>
            <person name="Saif S."/>
            <person name="Shea T."/>
            <person name="Sisk P."/>
            <person name="Sykes S."/>
            <person name="Wortman J."/>
            <person name="Nusbaum C."/>
            <person name="Birren B."/>
        </authorList>
    </citation>
    <scope>NUCLEOTIDE SEQUENCE [LARGE SCALE GENOMIC DNA]</scope>
    <source>
        <strain evidence="2">FAR1</strain>
    </source>
</reference>
<accession>A0A182QHR9</accession>
<dbReference type="VEuPathDB" id="VectorBase:AFAF010431"/>
<keyword evidence="2" id="KW-1185">Reference proteome</keyword>
<evidence type="ECO:0000313" key="2">
    <source>
        <dbReference type="Proteomes" id="UP000075886"/>
    </source>
</evidence>
<protein>
    <submittedName>
        <fullName evidence="1">Uncharacterized protein</fullName>
    </submittedName>
</protein>
<reference evidence="1" key="2">
    <citation type="submission" date="2020-05" db="UniProtKB">
        <authorList>
            <consortium name="EnsemblMetazoa"/>
        </authorList>
    </citation>
    <scope>IDENTIFICATION</scope>
    <source>
        <strain evidence="1">FAR1</strain>
    </source>
</reference>
<evidence type="ECO:0000313" key="1">
    <source>
        <dbReference type="EnsemblMetazoa" id="AFAF010431-PA"/>
    </source>
</evidence>
<dbReference type="EnsemblMetazoa" id="AFAF010431-RA">
    <property type="protein sequence ID" value="AFAF010431-PA"/>
    <property type="gene ID" value="AFAF010431"/>
</dbReference>
<dbReference type="EMBL" id="AXCN02000484">
    <property type="status" value="NOT_ANNOTATED_CDS"/>
    <property type="molecule type" value="Genomic_DNA"/>
</dbReference>
<sequence>MDDHRTEENRYRVVALELRLDQVAERRGILRLEQRQHPTVRRERKVQILVRAFRVQAAQPEVARTDPVHLEPEQQVHDGAEIFRRLLEQLLALFILRLQFLQLQPQIDRLLHLGRDVPGQIGAVDTVGQVLVRFLQPLYVQLEPLDFRHQLHLRRLLVGEVFHRGTVFVAQQQGFGDIAVAVRAIDFGAKRHVFHLQLELVFTPLQAIVLEPQLVDLFAQLLVLIGCEHEACTKHHVLLQDLFDVLAHRFRAHERTLRGVILAELLPLGQLALDLGDAHLERSRLGFLLLERFEARLQAGHLLLQQQLVADEILQVFELLSQACVFFLELGGVRQPGGGHLGQALPIFVAADFVLEHFDARFRLGQPVLRLFQLALRLIVRVRLALEGVVDFTRRVQLVLGQGELLLEVGHLRAEVAYLRVQDRCVRFVLFLLRAQCLA</sequence>
<name>A0A182QHR9_9DIPT</name>